<dbReference type="InterPro" id="IPR011990">
    <property type="entry name" value="TPR-like_helical_dom_sf"/>
</dbReference>
<dbReference type="CDD" id="cd00093">
    <property type="entry name" value="HTH_XRE"/>
    <property type="match status" value="1"/>
</dbReference>
<dbReference type="Proteomes" id="UP000637359">
    <property type="component" value="Unassembled WGS sequence"/>
</dbReference>
<accession>A0A923L8I0</accession>
<organism evidence="2 3">
    <name type="scientific">Ornithinibacillus hominis</name>
    <dbReference type="NCBI Taxonomy" id="2763055"/>
    <lineage>
        <taxon>Bacteria</taxon>
        <taxon>Bacillati</taxon>
        <taxon>Bacillota</taxon>
        <taxon>Bacilli</taxon>
        <taxon>Bacillales</taxon>
        <taxon>Bacillaceae</taxon>
        <taxon>Ornithinibacillus</taxon>
    </lineage>
</organism>
<dbReference type="PROSITE" id="PS50943">
    <property type="entry name" value="HTH_CROC1"/>
    <property type="match status" value="1"/>
</dbReference>
<reference evidence="2" key="1">
    <citation type="submission" date="2020-08" db="EMBL/GenBank/DDBJ databases">
        <title>Genome public.</title>
        <authorList>
            <person name="Liu C."/>
            <person name="Sun Q."/>
        </authorList>
    </citation>
    <scope>NUCLEOTIDE SEQUENCE</scope>
    <source>
        <strain evidence="2">BX22</strain>
    </source>
</reference>
<dbReference type="PANTHER" id="PTHR37038:SF12">
    <property type="entry name" value="TRANSCRIPTIONAL REGULATOR"/>
    <property type="match status" value="1"/>
</dbReference>
<dbReference type="Pfam" id="PF01381">
    <property type="entry name" value="HTH_3"/>
    <property type="match status" value="1"/>
</dbReference>
<dbReference type="InterPro" id="IPR010057">
    <property type="entry name" value="Transcription_activator_Rgg_C"/>
</dbReference>
<dbReference type="RefSeq" id="WP_186871042.1">
    <property type="nucleotide sequence ID" value="NZ_JACOOL010000014.1"/>
</dbReference>
<dbReference type="InterPro" id="IPR010982">
    <property type="entry name" value="Lambda_DNA-bd_dom_sf"/>
</dbReference>
<feature type="domain" description="HTH cro/C1-type" evidence="1">
    <location>
        <begin position="8"/>
        <end position="61"/>
    </location>
</feature>
<proteinExistence type="predicted"/>
<sequence length="304" mass="35476">MRSYGETFRIIRKQKGVTMKELADGVCSISFLSKFERGDSDITLGIFTRILDKLMLSMDEFIYVHHDYQPSQLEQFFQLVNTAYTSQNSDRLKQLKNQEMKKWERYGIETYYFNVLMLEVYDSMVSSTMMDENVNKAEIDLLTDYLFRVEVWGYYELALYSATMFFLDPGVVIQLSKTAYIKSSRYQELKKARDTITAILINTITYLIGPVNRFPEELTYEQEITEFFSYLDAIQLPEDKLFERLKILQLKGALELKLGNKESGEAKLRQTIQILRDLGSVGNANNTSLYLEQILSYIKISNTK</sequence>
<dbReference type="Gene3D" id="1.25.40.10">
    <property type="entry name" value="Tetratricopeptide repeat domain"/>
    <property type="match status" value="1"/>
</dbReference>
<dbReference type="Pfam" id="PF21259">
    <property type="entry name" value="Rgg_C"/>
    <property type="match status" value="1"/>
</dbReference>
<dbReference type="PANTHER" id="PTHR37038">
    <property type="entry name" value="TRANSCRIPTIONAL REGULATOR-RELATED"/>
    <property type="match status" value="1"/>
</dbReference>
<gene>
    <name evidence="2" type="ORF">H8S33_16255</name>
</gene>
<dbReference type="SUPFAM" id="SSF47413">
    <property type="entry name" value="lambda repressor-like DNA-binding domains"/>
    <property type="match status" value="1"/>
</dbReference>
<protein>
    <submittedName>
        <fullName evidence="2">Helix-turn-helix domain-containing protein</fullName>
    </submittedName>
</protein>
<evidence type="ECO:0000259" key="1">
    <source>
        <dbReference type="PROSITE" id="PS50943"/>
    </source>
</evidence>
<dbReference type="InterPro" id="IPR053163">
    <property type="entry name" value="HTH-type_regulator_Rgg"/>
</dbReference>
<comment type="caution">
    <text evidence="2">The sequence shown here is derived from an EMBL/GenBank/DDBJ whole genome shotgun (WGS) entry which is preliminary data.</text>
</comment>
<keyword evidence="3" id="KW-1185">Reference proteome</keyword>
<dbReference type="SMART" id="SM00530">
    <property type="entry name" value="HTH_XRE"/>
    <property type="match status" value="1"/>
</dbReference>
<dbReference type="EMBL" id="JACOOL010000014">
    <property type="protein sequence ID" value="MBC5638334.1"/>
    <property type="molecule type" value="Genomic_DNA"/>
</dbReference>
<dbReference type="AlphaFoldDB" id="A0A923L8I0"/>
<evidence type="ECO:0000313" key="3">
    <source>
        <dbReference type="Proteomes" id="UP000637359"/>
    </source>
</evidence>
<dbReference type="GO" id="GO:0003677">
    <property type="term" value="F:DNA binding"/>
    <property type="evidence" value="ECO:0007669"/>
    <property type="project" value="InterPro"/>
</dbReference>
<dbReference type="InterPro" id="IPR001387">
    <property type="entry name" value="Cro/C1-type_HTH"/>
</dbReference>
<dbReference type="NCBIfam" id="TIGR01716">
    <property type="entry name" value="RGG_Cterm"/>
    <property type="match status" value="1"/>
</dbReference>
<name>A0A923L8I0_9BACI</name>
<evidence type="ECO:0000313" key="2">
    <source>
        <dbReference type="EMBL" id="MBC5638334.1"/>
    </source>
</evidence>